<dbReference type="Proteomes" id="UP000196355">
    <property type="component" value="Unassembled WGS sequence"/>
</dbReference>
<dbReference type="EMBL" id="MVAG01000119">
    <property type="protein sequence ID" value="OVE56940.1"/>
    <property type="molecule type" value="Genomic_DNA"/>
</dbReference>
<keyword evidence="1" id="KW-1133">Transmembrane helix</keyword>
<keyword evidence="1" id="KW-0472">Membrane</keyword>
<dbReference type="AlphaFoldDB" id="A0A202BZQ1"/>
<accession>A0A202BZQ1</accession>
<evidence type="ECO:0008006" key="4">
    <source>
        <dbReference type="Google" id="ProtNLM"/>
    </source>
</evidence>
<sequence>MNEEIFTYNTPSSEKILRQINEYEFNRQWKNNLKKNNKNLFWGILFTILGVITIIFENYTFAGFFLGFSVAVISTYFNYMTQYKKYKKAFYEKLDREISNLEGNSKDIFLEFSPYHFSFKNYKSEYKFIWSEITYCILDDRYLYITANSFMNFILDKANVDKENLDKTLLYLEMKAKFKKI</sequence>
<evidence type="ECO:0000313" key="2">
    <source>
        <dbReference type="EMBL" id="OVE56940.1"/>
    </source>
</evidence>
<feature type="transmembrane region" description="Helical" evidence="1">
    <location>
        <begin position="62"/>
        <end position="79"/>
    </location>
</feature>
<organism evidence="2 3">
    <name type="scientific">Chryseobacterium mucoviscidosis</name>
    <dbReference type="NCBI Taxonomy" id="1945581"/>
    <lineage>
        <taxon>Bacteria</taxon>
        <taxon>Pseudomonadati</taxon>
        <taxon>Bacteroidota</taxon>
        <taxon>Flavobacteriia</taxon>
        <taxon>Flavobacteriales</taxon>
        <taxon>Weeksellaceae</taxon>
        <taxon>Chryseobacterium group</taxon>
        <taxon>Chryseobacterium</taxon>
    </lineage>
</organism>
<proteinExistence type="predicted"/>
<evidence type="ECO:0000313" key="3">
    <source>
        <dbReference type="Proteomes" id="UP000196355"/>
    </source>
</evidence>
<dbReference type="RefSeq" id="WP_087709590.1">
    <property type="nucleotide sequence ID" value="NZ_MVAG01000119.1"/>
</dbReference>
<name>A0A202BZQ1_9FLAO</name>
<keyword evidence="3" id="KW-1185">Reference proteome</keyword>
<feature type="transmembrane region" description="Helical" evidence="1">
    <location>
        <begin position="39"/>
        <end position="56"/>
    </location>
</feature>
<evidence type="ECO:0000256" key="1">
    <source>
        <dbReference type="SAM" id="Phobius"/>
    </source>
</evidence>
<gene>
    <name evidence="2" type="ORF">B0E34_11495</name>
</gene>
<keyword evidence="1" id="KW-0812">Transmembrane</keyword>
<protein>
    <recommendedName>
        <fullName evidence="4">YcxB-like protein domain-containing protein</fullName>
    </recommendedName>
</protein>
<comment type="caution">
    <text evidence="2">The sequence shown here is derived from an EMBL/GenBank/DDBJ whole genome shotgun (WGS) entry which is preliminary data.</text>
</comment>
<reference evidence="3" key="1">
    <citation type="submission" date="2017-02" db="EMBL/GenBank/DDBJ databases">
        <authorList>
            <person name="Tetz G."/>
            <person name="Tetz V."/>
        </authorList>
    </citation>
    <scope>NUCLEOTIDE SEQUENCE [LARGE SCALE GENOMIC DNA]</scope>
    <source>
        <strain evidence="3">VT16-26</strain>
    </source>
</reference>